<feature type="compositionally biased region" description="Basic residues" evidence="1">
    <location>
        <begin position="70"/>
        <end position="79"/>
    </location>
</feature>
<evidence type="ECO:0000256" key="1">
    <source>
        <dbReference type="SAM" id="MobiDB-lite"/>
    </source>
</evidence>
<feature type="compositionally biased region" description="Basic and acidic residues" evidence="1">
    <location>
        <begin position="1"/>
        <end position="14"/>
    </location>
</feature>
<keyword evidence="3" id="KW-1185">Reference proteome</keyword>
<feature type="region of interest" description="Disordered" evidence="1">
    <location>
        <begin position="1"/>
        <end position="205"/>
    </location>
</feature>
<proteinExistence type="predicted"/>
<organism evidence="2 3">
    <name type="scientific">Pristionchus entomophagus</name>
    <dbReference type="NCBI Taxonomy" id="358040"/>
    <lineage>
        <taxon>Eukaryota</taxon>
        <taxon>Metazoa</taxon>
        <taxon>Ecdysozoa</taxon>
        <taxon>Nematoda</taxon>
        <taxon>Chromadorea</taxon>
        <taxon>Rhabditida</taxon>
        <taxon>Rhabditina</taxon>
        <taxon>Diplogasteromorpha</taxon>
        <taxon>Diplogasteroidea</taxon>
        <taxon>Neodiplogasteridae</taxon>
        <taxon>Pristionchus</taxon>
    </lineage>
</organism>
<protein>
    <recommendedName>
        <fullName evidence="4">C2H2-type domain-containing protein</fullName>
    </recommendedName>
</protein>
<dbReference type="EMBL" id="BTSX01000001">
    <property type="protein sequence ID" value="GMS81260.1"/>
    <property type="molecule type" value="Genomic_DNA"/>
</dbReference>
<feature type="non-terminal residue" evidence="2">
    <location>
        <position position="1"/>
    </location>
</feature>
<accession>A0AAV5SEF4</accession>
<sequence length="454" mass="52872">CEMDEDKWKKKKEDEEVEDDEEEEGDTQMRRKSNRLRLKRKALPKSERKLIWKTSDDEDEPTPEAPVLPVKRKRGRPRKNPLDYIPPPMKKKRVGKKSMTQMEKDVLSRMLPPDEEDNKEELRMDELMEEEPKKEEKRMGKSRGGDKSYSENEDDDSQVAAVVEDIVEEVERNEEKGEEEFDDPPSPLEKQQPKAAGDEPILASRRKKMPWSWKQKLENEAHTEMGGRLCNYCMKHQKRFVWIVNSPVALMDHARTHCVETLMCPNKECTYMNSQRSRISQHVSYVHKKWGMPIDLAEVYPSMRKSLMMRLRHCFPDMPNVSVCRLCRVAVKPESDHLRWHAQTHMQTQVFECSRNICLQKFSSEEDCLEHIQKSNCRGSVVNGMTEEMEEALDDLVEQCFENKECQQPEKRLAHAKLAEGASDDEVHSDTPSTSTAKPASQHIEEEEESGTSP</sequence>
<dbReference type="Proteomes" id="UP001432027">
    <property type="component" value="Unassembled WGS sequence"/>
</dbReference>
<evidence type="ECO:0008006" key="4">
    <source>
        <dbReference type="Google" id="ProtNLM"/>
    </source>
</evidence>
<evidence type="ECO:0000313" key="2">
    <source>
        <dbReference type="EMBL" id="GMS81260.1"/>
    </source>
</evidence>
<name>A0AAV5SEF4_9BILA</name>
<dbReference type="AlphaFoldDB" id="A0AAV5SEF4"/>
<feature type="compositionally biased region" description="Acidic residues" evidence="1">
    <location>
        <begin position="445"/>
        <end position="454"/>
    </location>
</feature>
<feature type="region of interest" description="Disordered" evidence="1">
    <location>
        <begin position="413"/>
        <end position="454"/>
    </location>
</feature>
<evidence type="ECO:0000313" key="3">
    <source>
        <dbReference type="Proteomes" id="UP001432027"/>
    </source>
</evidence>
<feature type="compositionally biased region" description="Polar residues" evidence="1">
    <location>
        <begin position="430"/>
        <end position="439"/>
    </location>
</feature>
<comment type="caution">
    <text evidence="2">The sequence shown here is derived from an EMBL/GenBank/DDBJ whole genome shotgun (WGS) entry which is preliminary data.</text>
</comment>
<feature type="compositionally biased region" description="Basic residues" evidence="1">
    <location>
        <begin position="30"/>
        <end position="43"/>
    </location>
</feature>
<gene>
    <name evidence="2" type="ORF">PENTCL1PPCAC_3435</name>
</gene>
<reference evidence="2" key="1">
    <citation type="submission" date="2023-10" db="EMBL/GenBank/DDBJ databases">
        <title>Genome assembly of Pristionchus species.</title>
        <authorList>
            <person name="Yoshida K."/>
            <person name="Sommer R.J."/>
        </authorList>
    </citation>
    <scope>NUCLEOTIDE SEQUENCE</scope>
    <source>
        <strain evidence="2">RS0144</strain>
    </source>
</reference>
<feature type="compositionally biased region" description="Basic and acidic residues" evidence="1">
    <location>
        <begin position="120"/>
        <end position="150"/>
    </location>
</feature>
<feature type="compositionally biased region" description="Acidic residues" evidence="1">
    <location>
        <begin position="15"/>
        <end position="26"/>
    </location>
</feature>